<evidence type="ECO:0000313" key="1">
    <source>
        <dbReference type="EMBL" id="CAH1801519.1"/>
    </source>
</evidence>
<sequence>MPTQQQKKDFCMSKFYIGSSEYWLEKIKMAAYRPLPKSCHGMTSLLAASSWPVLSFQLHREAQKQHTLQEVHYTDNFLYTSILGNTSSDFVRLDSSNVFVKSGEVGGLICISSAKSNLTLILGLPQYISIESYSIDMKCVGLTNFFDSFAISN</sequence>
<name>A0A8S4Q6K2_OWEFU</name>
<dbReference type="Proteomes" id="UP000749559">
    <property type="component" value="Unassembled WGS sequence"/>
</dbReference>
<keyword evidence="2" id="KW-1185">Reference proteome</keyword>
<dbReference type="EMBL" id="CAIIXF020000012">
    <property type="protein sequence ID" value="CAH1801519.1"/>
    <property type="molecule type" value="Genomic_DNA"/>
</dbReference>
<protein>
    <submittedName>
        <fullName evidence="1">Uncharacterized protein</fullName>
    </submittedName>
</protein>
<comment type="caution">
    <text evidence="1">The sequence shown here is derived from an EMBL/GenBank/DDBJ whole genome shotgun (WGS) entry which is preliminary data.</text>
</comment>
<gene>
    <name evidence="1" type="ORF">OFUS_LOCUS25306</name>
</gene>
<proteinExistence type="predicted"/>
<organism evidence="1 2">
    <name type="scientific">Owenia fusiformis</name>
    <name type="common">Polychaete worm</name>
    <dbReference type="NCBI Taxonomy" id="6347"/>
    <lineage>
        <taxon>Eukaryota</taxon>
        <taxon>Metazoa</taxon>
        <taxon>Spiralia</taxon>
        <taxon>Lophotrochozoa</taxon>
        <taxon>Annelida</taxon>
        <taxon>Polychaeta</taxon>
        <taxon>Sedentaria</taxon>
        <taxon>Canalipalpata</taxon>
        <taxon>Sabellida</taxon>
        <taxon>Oweniida</taxon>
        <taxon>Oweniidae</taxon>
        <taxon>Owenia</taxon>
    </lineage>
</organism>
<dbReference type="AlphaFoldDB" id="A0A8S4Q6K2"/>
<reference evidence="1" key="1">
    <citation type="submission" date="2022-03" db="EMBL/GenBank/DDBJ databases">
        <authorList>
            <person name="Martin C."/>
        </authorList>
    </citation>
    <scope>NUCLEOTIDE SEQUENCE</scope>
</reference>
<feature type="non-terminal residue" evidence="1">
    <location>
        <position position="153"/>
    </location>
</feature>
<evidence type="ECO:0000313" key="2">
    <source>
        <dbReference type="Proteomes" id="UP000749559"/>
    </source>
</evidence>
<accession>A0A8S4Q6K2</accession>